<evidence type="ECO:0000256" key="7">
    <source>
        <dbReference type="SAM" id="Phobius"/>
    </source>
</evidence>
<dbReference type="SUPFAM" id="SSF48317">
    <property type="entry name" value="Acid phosphatase/Vanadium-dependent haloperoxidase"/>
    <property type="match status" value="1"/>
</dbReference>
<comment type="subcellular location">
    <subcellularLocation>
        <location evidence="1">Cell membrane</location>
        <topology evidence="1">Multi-pass membrane protein</topology>
    </subcellularLocation>
</comment>
<dbReference type="PANTHER" id="PTHR14969">
    <property type="entry name" value="SPHINGOSINE-1-PHOSPHATE PHOSPHOHYDROLASE"/>
    <property type="match status" value="1"/>
</dbReference>
<feature type="transmembrane region" description="Helical" evidence="7">
    <location>
        <begin position="150"/>
        <end position="167"/>
    </location>
</feature>
<feature type="transmembrane region" description="Helical" evidence="7">
    <location>
        <begin position="47"/>
        <end position="65"/>
    </location>
</feature>
<reference evidence="9 10" key="1">
    <citation type="submission" date="2024-06" db="EMBL/GenBank/DDBJ databases">
        <title>The Natural Products Discovery Center: Release of the First 8490 Sequenced Strains for Exploring Actinobacteria Biosynthetic Diversity.</title>
        <authorList>
            <person name="Kalkreuter E."/>
            <person name="Kautsar S.A."/>
            <person name="Yang D."/>
            <person name="Bader C.D."/>
            <person name="Teijaro C.N."/>
            <person name="Fluegel L."/>
            <person name="Davis C.M."/>
            <person name="Simpson J.R."/>
            <person name="Lauterbach L."/>
            <person name="Steele A.D."/>
            <person name="Gui C."/>
            <person name="Meng S."/>
            <person name="Li G."/>
            <person name="Viehrig K."/>
            <person name="Ye F."/>
            <person name="Su P."/>
            <person name="Kiefer A.F."/>
            <person name="Nichols A."/>
            <person name="Cepeda A.J."/>
            <person name="Yan W."/>
            <person name="Fan B."/>
            <person name="Jiang Y."/>
            <person name="Adhikari A."/>
            <person name="Zheng C.-J."/>
            <person name="Schuster L."/>
            <person name="Cowan T.M."/>
            <person name="Smanski M.J."/>
            <person name="Chevrette M.G."/>
            <person name="De Carvalho L.P.S."/>
            <person name="Shen B."/>
        </authorList>
    </citation>
    <scope>NUCLEOTIDE SEQUENCE [LARGE SCALE GENOMIC DNA]</scope>
    <source>
        <strain evidence="9 10">NPDC048946</strain>
    </source>
</reference>
<feature type="transmembrane region" description="Helical" evidence="7">
    <location>
        <begin position="125"/>
        <end position="143"/>
    </location>
</feature>
<keyword evidence="5 7" id="KW-1133">Transmembrane helix</keyword>
<evidence type="ECO:0000256" key="3">
    <source>
        <dbReference type="ARBA" id="ARBA00022692"/>
    </source>
</evidence>
<evidence type="ECO:0000313" key="9">
    <source>
        <dbReference type="EMBL" id="MEU8133883.1"/>
    </source>
</evidence>
<keyword evidence="3 7" id="KW-0812">Transmembrane</keyword>
<keyword evidence="2" id="KW-1003">Cell membrane</keyword>
<evidence type="ECO:0000256" key="4">
    <source>
        <dbReference type="ARBA" id="ARBA00022801"/>
    </source>
</evidence>
<comment type="caution">
    <text evidence="9">The sequence shown here is derived from an EMBL/GenBank/DDBJ whole genome shotgun (WGS) entry which is preliminary data.</text>
</comment>
<evidence type="ECO:0000256" key="6">
    <source>
        <dbReference type="ARBA" id="ARBA00023136"/>
    </source>
</evidence>
<dbReference type="RefSeq" id="WP_358352087.1">
    <property type="nucleotide sequence ID" value="NZ_JBEZFP010000019.1"/>
</dbReference>
<sequence>MSVYALPAAAEPAVPLAAGDNIDVDVLQGVNGLAEDTTWAHGFMEFMGEYGLLAILAGLLGIAWFRARRRPDHDVAVAGLIWAPIAALLAEVANMPLREWVDRPRPFLTHPDVTVLVQGKDDPSFASDHALLTMSLAIALLLVDRRLGAIAVLVAVLQGFARLYVGVHYPTDILGGFALGALVALALSPLALRALLPVVRRVETTPLRPLVVAEPTG</sequence>
<keyword evidence="4" id="KW-0378">Hydrolase</keyword>
<dbReference type="Proteomes" id="UP001551482">
    <property type="component" value="Unassembled WGS sequence"/>
</dbReference>
<name>A0ABV3DDR0_9ACTN</name>
<evidence type="ECO:0000259" key="8">
    <source>
        <dbReference type="SMART" id="SM00014"/>
    </source>
</evidence>
<protein>
    <submittedName>
        <fullName evidence="9">Phosphatase PAP2 family protein</fullName>
    </submittedName>
</protein>
<organism evidence="9 10">
    <name type="scientific">Streptodolium elevatio</name>
    <dbReference type="NCBI Taxonomy" id="3157996"/>
    <lineage>
        <taxon>Bacteria</taxon>
        <taxon>Bacillati</taxon>
        <taxon>Actinomycetota</taxon>
        <taxon>Actinomycetes</taxon>
        <taxon>Kitasatosporales</taxon>
        <taxon>Streptomycetaceae</taxon>
        <taxon>Streptodolium</taxon>
    </lineage>
</organism>
<dbReference type="InterPro" id="IPR036938">
    <property type="entry name" value="PAP2/HPO_sf"/>
</dbReference>
<feature type="transmembrane region" description="Helical" evidence="7">
    <location>
        <begin position="77"/>
        <end position="97"/>
    </location>
</feature>
<dbReference type="Gene3D" id="1.20.144.10">
    <property type="entry name" value="Phosphatidic acid phosphatase type 2/haloperoxidase"/>
    <property type="match status" value="1"/>
</dbReference>
<evidence type="ECO:0000256" key="5">
    <source>
        <dbReference type="ARBA" id="ARBA00022989"/>
    </source>
</evidence>
<keyword evidence="6 7" id="KW-0472">Membrane</keyword>
<dbReference type="PANTHER" id="PTHR14969:SF62">
    <property type="entry name" value="DECAPRENYLPHOSPHORYL-5-PHOSPHORIBOSE PHOSPHATASE RV3807C-RELATED"/>
    <property type="match status" value="1"/>
</dbReference>
<dbReference type="EMBL" id="JBEZFP010000019">
    <property type="protein sequence ID" value="MEU8133883.1"/>
    <property type="molecule type" value="Genomic_DNA"/>
</dbReference>
<gene>
    <name evidence="9" type="ORF">AB0C36_10270</name>
</gene>
<feature type="transmembrane region" description="Helical" evidence="7">
    <location>
        <begin position="173"/>
        <end position="192"/>
    </location>
</feature>
<dbReference type="SMART" id="SM00014">
    <property type="entry name" value="acidPPc"/>
    <property type="match status" value="1"/>
</dbReference>
<evidence type="ECO:0000256" key="1">
    <source>
        <dbReference type="ARBA" id="ARBA00004651"/>
    </source>
</evidence>
<dbReference type="InterPro" id="IPR000326">
    <property type="entry name" value="PAP2/HPO"/>
</dbReference>
<proteinExistence type="predicted"/>
<feature type="domain" description="Phosphatidic acid phosphatase type 2/haloperoxidase" evidence="8">
    <location>
        <begin position="77"/>
        <end position="188"/>
    </location>
</feature>
<accession>A0ABV3DDR0</accession>
<evidence type="ECO:0000256" key="2">
    <source>
        <dbReference type="ARBA" id="ARBA00022475"/>
    </source>
</evidence>
<keyword evidence="10" id="KW-1185">Reference proteome</keyword>
<dbReference type="Pfam" id="PF01569">
    <property type="entry name" value="PAP2"/>
    <property type="match status" value="1"/>
</dbReference>
<evidence type="ECO:0000313" key="10">
    <source>
        <dbReference type="Proteomes" id="UP001551482"/>
    </source>
</evidence>